<dbReference type="Proteomes" id="UP001519641">
    <property type="component" value="Unassembled WGS sequence"/>
</dbReference>
<accession>A0ABS5VBX9</accession>
<keyword evidence="1" id="KW-0472">Membrane</keyword>
<organism evidence="2 3">
    <name type="scientific">Curtobacterium aurantiacum</name>
    <dbReference type="NCBI Taxonomy" id="3236919"/>
    <lineage>
        <taxon>Bacteria</taxon>
        <taxon>Bacillati</taxon>
        <taxon>Actinomycetota</taxon>
        <taxon>Actinomycetes</taxon>
        <taxon>Micrococcales</taxon>
        <taxon>Microbacteriaceae</taxon>
        <taxon>Curtobacterium</taxon>
    </lineage>
</organism>
<sequence>MTFSWWIWSAFVLVGLIGAGLLFRSVVVTVREYGFGRGQMTRRPGAPWFWTGLATLIIAGFLVIGWAFMLDV</sequence>
<keyword evidence="1" id="KW-0812">Transmembrane</keyword>
<keyword evidence="1" id="KW-1133">Transmembrane helix</keyword>
<gene>
    <name evidence="2" type="ORF">KK097_04100</name>
</gene>
<evidence type="ECO:0000313" key="3">
    <source>
        <dbReference type="Proteomes" id="UP001519641"/>
    </source>
</evidence>
<keyword evidence="3" id="KW-1185">Reference proteome</keyword>
<evidence type="ECO:0008006" key="4">
    <source>
        <dbReference type="Google" id="ProtNLM"/>
    </source>
</evidence>
<proteinExistence type="predicted"/>
<dbReference type="RefSeq" id="WP_214561674.1">
    <property type="nucleotide sequence ID" value="NZ_JAHEWT010000010.1"/>
</dbReference>
<reference evidence="2 3" key="1">
    <citation type="submission" date="2021-05" db="EMBL/GenBank/DDBJ databases">
        <title>Whole genome sequence of Curtobacterium flaccumfaciens pv. flaccumfaciens strain CFBP 8819.</title>
        <authorList>
            <person name="Osdaghi E."/>
            <person name="Taghouti G."/>
            <person name="Portier P."/>
            <person name="Fazliarab A."/>
            <person name="Taghavi S.M."/>
            <person name="Briand M."/>
            <person name="Le-Saux M."/>
            <person name="Jacques M.-A."/>
        </authorList>
    </citation>
    <scope>NUCLEOTIDE SEQUENCE [LARGE SCALE GENOMIC DNA]</scope>
    <source>
        <strain evidence="2 3">CFBP 8819</strain>
    </source>
</reference>
<feature type="transmembrane region" description="Helical" evidence="1">
    <location>
        <begin position="6"/>
        <end position="27"/>
    </location>
</feature>
<evidence type="ECO:0000313" key="2">
    <source>
        <dbReference type="EMBL" id="MBT1586994.1"/>
    </source>
</evidence>
<protein>
    <recommendedName>
        <fullName evidence="4">Cytochrome d ubiquinol oxidase subunit II</fullName>
    </recommendedName>
</protein>
<comment type="caution">
    <text evidence="2">The sequence shown here is derived from an EMBL/GenBank/DDBJ whole genome shotgun (WGS) entry which is preliminary data.</text>
</comment>
<evidence type="ECO:0000256" key="1">
    <source>
        <dbReference type="SAM" id="Phobius"/>
    </source>
</evidence>
<name>A0ABS5VBX9_9MICO</name>
<dbReference type="EMBL" id="JAHEWS010000004">
    <property type="protein sequence ID" value="MBT1586994.1"/>
    <property type="molecule type" value="Genomic_DNA"/>
</dbReference>
<feature type="transmembrane region" description="Helical" evidence="1">
    <location>
        <begin position="48"/>
        <end position="69"/>
    </location>
</feature>